<dbReference type="InterPro" id="IPR008969">
    <property type="entry name" value="CarboxyPept-like_regulatory"/>
</dbReference>
<name>Q026Y5_SOLUE</name>
<keyword evidence="8" id="KW-0675">Receptor</keyword>
<dbReference type="PANTHER" id="PTHR30069">
    <property type="entry name" value="TONB-DEPENDENT OUTER MEMBRANE RECEPTOR"/>
    <property type="match status" value="1"/>
</dbReference>
<evidence type="ECO:0000256" key="4">
    <source>
        <dbReference type="ARBA" id="ARBA00022692"/>
    </source>
</evidence>
<evidence type="ECO:0000256" key="6">
    <source>
        <dbReference type="ARBA" id="ARBA00023237"/>
    </source>
</evidence>
<gene>
    <name evidence="8" type="ordered locus">Acid_1938</name>
</gene>
<dbReference type="SUPFAM" id="SSF56935">
    <property type="entry name" value="Porins"/>
    <property type="match status" value="1"/>
</dbReference>
<evidence type="ECO:0000256" key="3">
    <source>
        <dbReference type="ARBA" id="ARBA00022452"/>
    </source>
</evidence>
<evidence type="ECO:0000256" key="5">
    <source>
        <dbReference type="ARBA" id="ARBA00023136"/>
    </source>
</evidence>
<dbReference type="AlphaFoldDB" id="Q026Y5"/>
<dbReference type="Pfam" id="PF25183">
    <property type="entry name" value="OMP_b-brl_4"/>
    <property type="match status" value="1"/>
</dbReference>
<dbReference type="eggNOG" id="COG1629">
    <property type="taxonomic scope" value="Bacteria"/>
</dbReference>
<dbReference type="PANTHER" id="PTHR30069:SF46">
    <property type="entry name" value="OAR PROTEIN"/>
    <property type="match status" value="1"/>
</dbReference>
<dbReference type="InterPro" id="IPR037066">
    <property type="entry name" value="Plug_dom_sf"/>
</dbReference>
<dbReference type="Pfam" id="PF13620">
    <property type="entry name" value="CarboxypepD_reg"/>
    <property type="match status" value="1"/>
</dbReference>
<evidence type="ECO:0000256" key="1">
    <source>
        <dbReference type="ARBA" id="ARBA00004571"/>
    </source>
</evidence>
<reference evidence="8" key="1">
    <citation type="submission" date="2006-10" db="EMBL/GenBank/DDBJ databases">
        <title>Complete sequence of Solibacter usitatus Ellin6076.</title>
        <authorList>
            <consortium name="US DOE Joint Genome Institute"/>
            <person name="Copeland A."/>
            <person name="Lucas S."/>
            <person name="Lapidus A."/>
            <person name="Barry K."/>
            <person name="Detter J.C."/>
            <person name="Glavina del Rio T."/>
            <person name="Hammon N."/>
            <person name="Israni S."/>
            <person name="Dalin E."/>
            <person name="Tice H."/>
            <person name="Pitluck S."/>
            <person name="Thompson L.S."/>
            <person name="Brettin T."/>
            <person name="Bruce D."/>
            <person name="Han C."/>
            <person name="Tapia R."/>
            <person name="Gilna P."/>
            <person name="Schmutz J."/>
            <person name="Larimer F."/>
            <person name="Land M."/>
            <person name="Hauser L."/>
            <person name="Kyrpides N."/>
            <person name="Mikhailova N."/>
            <person name="Janssen P.H."/>
            <person name="Kuske C.R."/>
            <person name="Richardson P."/>
        </authorList>
    </citation>
    <scope>NUCLEOTIDE SEQUENCE</scope>
    <source>
        <strain evidence="8">Ellin6076</strain>
    </source>
</reference>
<evidence type="ECO:0000259" key="7">
    <source>
        <dbReference type="Pfam" id="PF25183"/>
    </source>
</evidence>
<evidence type="ECO:0000256" key="2">
    <source>
        <dbReference type="ARBA" id="ARBA00022448"/>
    </source>
</evidence>
<keyword evidence="5" id="KW-0472">Membrane</keyword>
<dbReference type="EMBL" id="CP000473">
    <property type="protein sequence ID" value="ABJ82928.1"/>
    <property type="molecule type" value="Genomic_DNA"/>
</dbReference>
<keyword evidence="2" id="KW-0813">Transport</keyword>
<dbReference type="OrthoDB" id="97893at2"/>
<sequence precursor="true">MLRRLLSILPLIALSAAILHGQAFYGSIVGNVNDASGAALVSAAVSLTNTATGDRRAVVTASDGSYRFVNLVPGSYRIEIEHPGFKRYTRDQIDVSVESQVRADIAMQVGDVNQSVEVQAEAPLLQTETANLSQVVGTRAVQELPLNGRNILNLISLAPGVVPQGSSEGSLTGKNVFAAGNYQIGGGTANQSATYYDGVPVNDTYGNIVALTPSADAVSEFRIQTSNNTAEYGRYTGGVMNMASRSGTNDFHGSAYEYFRNKVLNATNFFANKTGAGRAPFSQNQFGASVGGRVIKDKLFFFSSYEGYRQRQGNLFLLTVPTSQIAAGDFSDYRGTNGALVPVYDPLTTCGQLNNSACGTGTVQRTQFPNNVIPANRINPVSKKFMDFPLYAGPTGSGDPFTHNNNFARNASTGGDNDQGNFRGDWNINSDQRAFARYSRWKSSNLPVDVFGNKQRNGDPFSPEAFITDHAVLADTYSLNPTTVLDFRLGFMRWFYQRTPGNLGILPGKTFGLPSYFDQISSLDGVDAVTTLPGIAAGYNTISTGFLAARDNSYSIVPTLTIVRGKHTLKLGAELRRQDVNYFQNNNPSGAFSFDTGFTSQNPTNQGSSGAAFASFLLGYPNNSSTVQTSPFTAGSIRYQGYFATDTMQVSQKLTLTLGVRWEIPGVYTERFDRLVTFDPNLANPELQGRTINGQPIKGAFVLVNTEGHPERGLRPEHFKLFAPRIGLAYRLSSKTVIRTGGGIFYIPATVQFPEGPYGNVVNYLTHVMVGTVNNNATPQNTLSDPFPGGFQAPPGRDPIYQKVLLGGNNRAPLRYSDYGYTEQWNFSVQHQLTSGLALEASYAGLHGVHLPQGGFQLDALPQQYLSMGASLTTQVDNPLYGLVQNGPFSQPKVQQGLLLMPFPQYTSLPDPGGYRGNSIYHSLQVKAEKRFSAGGSLLAAYTFSKVITDVETLTTWLDSANGVSGVQNWNDFRSERALSSFDSRQRLTVSYVMDLPFGKGKRFWTGVNGIGDRLVSGWGVNGVSTFQEGFPLGFTATPNQLSGFNYGLRPNVVPGCDAVKSGAAQDRLNQWFNASCYTVPAAYTLGNEGRSDARVRGPGINNFNFALFKRTRINERFNLEIRSEVFNLFNRVQFGQPNRTVTTSSTSTFGQITSQINDPRLIQLALRLRY</sequence>
<dbReference type="GO" id="GO:0044718">
    <property type="term" value="P:siderophore transmembrane transport"/>
    <property type="evidence" value="ECO:0007669"/>
    <property type="project" value="TreeGrafter"/>
</dbReference>
<dbReference type="InParanoid" id="Q026Y5"/>
<dbReference type="InterPro" id="IPR039426">
    <property type="entry name" value="TonB-dep_rcpt-like"/>
</dbReference>
<dbReference type="GO" id="GO:0009279">
    <property type="term" value="C:cell outer membrane"/>
    <property type="evidence" value="ECO:0007669"/>
    <property type="project" value="UniProtKB-SubCell"/>
</dbReference>
<evidence type="ECO:0000313" key="8">
    <source>
        <dbReference type="EMBL" id="ABJ82928.1"/>
    </source>
</evidence>
<keyword evidence="6" id="KW-0998">Cell outer membrane</keyword>
<proteinExistence type="predicted"/>
<keyword evidence="3" id="KW-1134">Transmembrane beta strand</keyword>
<dbReference type="GO" id="GO:0015344">
    <property type="term" value="F:siderophore uptake transmembrane transporter activity"/>
    <property type="evidence" value="ECO:0007669"/>
    <property type="project" value="TreeGrafter"/>
</dbReference>
<accession>Q026Y5</accession>
<feature type="domain" description="TonB-dependent transporter Oar-like beta-barrel" evidence="7">
    <location>
        <begin position="244"/>
        <end position="1164"/>
    </location>
</feature>
<dbReference type="InterPro" id="IPR036942">
    <property type="entry name" value="Beta-barrel_TonB_sf"/>
</dbReference>
<dbReference type="KEGG" id="sus:Acid_1938"/>
<dbReference type="Gene3D" id="2.40.170.20">
    <property type="entry name" value="TonB-dependent receptor, beta-barrel domain"/>
    <property type="match status" value="1"/>
</dbReference>
<dbReference type="STRING" id="234267.Acid_1938"/>
<dbReference type="Gene3D" id="2.170.130.10">
    <property type="entry name" value="TonB-dependent receptor, plug domain"/>
    <property type="match status" value="1"/>
</dbReference>
<dbReference type="InterPro" id="IPR057601">
    <property type="entry name" value="Oar-like_b-barrel"/>
</dbReference>
<dbReference type="Gene3D" id="2.60.40.1120">
    <property type="entry name" value="Carboxypeptidase-like, regulatory domain"/>
    <property type="match status" value="1"/>
</dbReference>
<protein>
    <submittedName>
        <fullName evidence="8">TonB-dependent receptor, plug</fullName>
    </submittedName>
</protein>
<keyword evidence="4" id="KW-0812">Transmembrane</keyword>
<organism evidence="8">
    <name type="scientific">Solibacter usitatus (strain Ellin6076)</name>
    <dbReference type="NCBI Taxonomy" id="234267"/>
    <lineage>
        <taxon>Bacteria</taxon>
        <taxon>Pseudomonadati</taxon>
        <taxon>Acidobacteriota</taxon>
        <taxon>Terriglobia</taxon>
        <taxon>Bryobacterales</taxon>
        <taxon>Solibacteraceae</taxon>
        <taxon>Candidatus Solibacter</taxon>
    </lineage>
</organism>
<dbReference type="HOGENOM" id="CLU_006298_0_0_0"/>
<comment type="subcellular location">
    <subcellularLocation>
        <location evidence="1">Cell outer membrane</location>
        <topology evidence="1">Multi-pass membrane protein</topology>
    </subcellularLocation>
</comment>
<dbReference type="SUPFAM" id="SSF49464">
    <property type="entry name" value="Carboxypeptidase regulatory domain-like"/>
    <property type="match status" value="1"/>
</dbReference>